<evidence type="ECO:0000259" key="2">
    <source>
        <dbReference type="Pfam" id="PF01822"/>
    </source>
</evidence>
<dbReference type="Proteomes" id="UP000507470">
    <property type="component" value="Unassembled WGS sequence"/>
</dbReference>
<evidence type="ECO:0000313" key="3">
    <source>
        <dbReference type="EMBL" id="CAC5386064.1"/>
    </source>
</evidence>
<feature type="signal peptide" evidence="1">
    <location>
        <begin position="1"/>
        <end position="24"/>
    </location>
</feature>
<keyword evidence="1" id="KW-0732">Signal</keyword>
<dbReference type="AlphaFoldDB" id="A0A6J8BT60"/>
<feature type="domain" description="WSC" evidence="2">
    <location>
        <begin position="82"/>
        <end position="159"/>
    </location>
</feature>
<dbReference type="OrthoDB" id="10592997at2759"/>
<evidence type="ECO:0000256" key="1">
    <source>
        <dbReference type="SAM" id="SignalP"/>
    </source>
</evidence>
<evidence type="ECO:0000313" key="4">
    <source>
        <dbReference type="Proteomes" id="UP000507470"/>
    </source>
</evidence>
<reference evidence="3 4" key="1">
    <citation type="submission" date="2020-06" db="EMBL/GenBank/DDBJ databases">
        <authorList>
            <person name="Li R."/>
            <person name="Bekaert M."/>
        </authorList>
    </citation>
    <scope>NUCLEOTIDE SEQUENCE [LARGE SCALE GENOMIC DNA]</scope>
    <source>
        <strain evidence="4">wild</strain>
    </source>
</reference>
<feature type="chain" id="PRO_5027046862" description="WSC domain-containing protein" evidence="1">
    <location>
        <begin position="25"/>
        <end position="224"/>
    </location>
</feature>
<proteinExistence type="predicted"/>
<accession>A0A6J8BT60</accession>
<name>A0A6J8BT60_MYTCO</name>
<dbReference type="InterPro" id="IPR002889">
    <property type="entry name" value="WSC_carb-bd"/>
</dbReference>
<organism evidence="3 4">
    <name type="scientific">Mytilus coruscus</name>
    <name type="common">Sea mussel</name>
    <dbReference type="NCBI Taxonomy" id="42192"/>
    <lineage>
        <taxon>Eukaryota</taxon>
        <taxon>Metazoa</taxon>
        <taxon>Spiralia</taxon>
        <taxon>Lophotrochozoa</taxon>
        <taxon>Mollusca</taxon>
        <taxon>Bivalvia</taxon>
        <taxon>Autobranchia</taxon>
        <taxon>Pteriomorphia</taxon>
        <taxon>Mytilida</taxon>
        <taxon>Mytiloidea</taxon>
        <taxon>Mytilidae</taxon>
        <taxon>Mytilinae</taxon>
        <taxon>Mytilus</taxon>
    </lineage>
</organism>
<keyword evidence="4" id="KW-1185">Reference proteome</keyword>
<gene>
    <name evidence="3" type="ORF">MCOR_21546</name>
</gene>
<protein>
    <recommendedName>
        <fullName evidence="2">WSC domain-containing protein</fullName>
    </recommendedName>
</protein>
<dbReference type="EMBL" id="CACVKT020003839">
    <property type="protein sequence ID" value="CAC5386064.1"/>
    <property type="molecule type" value="Genomic_DNA"/>
</dbReference>
<sequence>MGFMNNLLCLPLFVLIFIFDSVINSKGEKVQLYSTKTKYTWFQVRNECSLIRNESTYIDIPTFNSDLRWTGDNARYLPWVEYLGCFGFEERQLVAGSRNVEQGKQLNECLMHCKQYNFIGLQQSKCVCLHDLILSNHYLKFQCNTVPEQCQGDEDAFCGTKKSGDSSIAFSLYQKVNVTERVDDGNCLAVDKKNDSINYVARDCSATAFQICLKGELVYLHLNK</sequence>
<dbReference type="Pfam" id="PF01822">
    <property type="entry name" value="WSC"/>
    <property type="match status" value="1"/>
</dbReference>